<dbReference type="EMBL" id="BSFM01000014">
    <property type="protein sequence ID" value="GLK85212.1"/>
    <property type="molecule type" value="Genomic_DNA"/>
</dbReference>
<proteinExistence type="predicted"/>
<sequence length="86" mass="8977">MSGKRNMTTEDENEGRGPMADAVAVNAPRTPGTALDGDIQAKIGQHLRAMYDDVVRQGVPNRFLDLLTQLDQPSGAGKKPGGGAGS</sequence>
<dbReference type="Pfam" id="PF18557">
    <property type="entry name" value="NepR"/>
    <property type="match status" value="1"/>
</dbReference>
<comment type="caution">
    <text evidence="3">The sequence shown here is derived from an EMBL/GenBank/DDBJ whole genome shotgun (WGS) entry which is preliminary data.</text>
</comment>
<dbReference type="AlphaFoldDB" id="A0A9W6NC28"/>
<dbReference type="InterPro" id="IPR041649">
    <property type="entry name" value="NepR"/>
</dbReference>
<evidence type="ECO:0000259" key="2">
    <source>
        <dbReference type="Pfam" id="PF18557"/>
    </source>
</evidence>
<accession>A0A9W6NC28</accession>
<protein>
    <recommendedName>
        <fullName evidence="2">Anti-sigma factor NepR domain-containing protein</fullName>
    </recommendedName>
</protein>
<gene>
    <name evidence="3" type="ORF">GCM10017653_32820</name>
</gene>
<name>A0A9W6NC28_9HYPH</name>
<organism evidence="3 4">
    <name type="scientific">Ancylobacter defluvii</name>
    <dbReference type="NCBI Taxonomy" id="1282440"/>
    <lineage>
        <taxon>Bacteria</taxon>
        <taxon>Pseudomonadati</taxon>
        <taxon>Pseudomonadota</taxon>
        <taxon>Alphaproteobacteria</taxon>
        <taxon>Hyphomicrobiales</taxon>
        <taxon>Xanthobacteraceae</taxon>
        <taxon>Ancylobacter</taxon>
    </lineage>
</organism>
<evidence type="ECO:0000256" key="1">
    <source>
        <dbReference type="SAM" id="MobiDB-lite"/>
    </source>
</evidence>
<feature type="region of interest" description="Disordered" evidence="1">
    <location>
        <begin position="1"/>
        <end position="23"/>
    </location>
</feature>
<dbReference type="Proteomes" id="UP001143330">
    <property type="component" value="Unassembled WGS sequence"/>
</dbReference>
<evidence type="ECO:0000313" key="4">
    <source>
        <dbReference type="Proteomes" id="UP001143330"/>
    </source>
</evidence>
<reference evidence="3" key="2">
    <citation type="submission" date="2023-01" db="EMBL/GenBank/DDBJ databases">
        <authorList>
            <person name="Sun Q."/>
            <person name="Evtushenko L."/>
        </authorList>
    </citation>
    <scope>NUCLEOTIDE SEQUENCE</scope>
    <source>
        <strain evidence="3">VKM B-2789</strain>
    </source>
</reference>
<feature type="domain" description="Anti-sigma factor NepR" evidence="2">
    <location>
        <begin position="40"/>
        <end position="73"/>
    </location>
</feature>
<evidence type="ECO:0000313" key="3">
    <source>
        <dbReference type="EMBL" id="GLK85212.1"/>
    </source>
</evidence>
<keyword evidence="4" id="KW-1185">Reference proteome</keyword>
<reference evidence="3" key="1">
    <citation type="journal article" date="2014" name="Int. J. Syst. Evol. Microbiol.">
        <title>Complete genome sequence of Corynebacterium casei LMG S-19264T (=DSM 44701T), isolated from a smear-ripened cheese.</title>
        <authorList>
            <consortium name="US DOE Joint Genome Institute (JGI-PGF)"/>
            <person name="Walter F."/>
            <person name="Albersmeier A."/>
            <person name="Kalinowski J."/>
            <person name="Ruckert C."/>
        </authorList>
    </citation>
    <scope>NUCLEOTIDE SEQUENCE</scope>
    <source>
        <strain evidence="3">VKM B-2789</strain>
    </source>
</reference>